<sequence length="400" mass="43869">MPPGRIISLASGPVSFDAHQWHCTQPWHGDRVVLVGFTVKGSYLLPPDMVSTLEGLGFALPGNSTGESTAGPLHPPRFPVFLELAGTGRVTARWRALGAPGSLAVNDQVVEGCATHPRKLDSAEAADQALALEWLRSPYVLGAHLSPPSGTCSRARDIRLPGDPGPPPLRSDTFPDGLPISSPTTLGELLLWKEITCDLEYPDCQVFDEVTQGVQLTGCTPVTNLFPPTYKPSNRSLAGVDVSAESLRQRVLERAKPQGEEDTTVHSKTQEEREKGWIRGPIPVSDLSWRMIFVQLIDSWLSIPARSSTHTFSIGIPLPTKQKRIASRSVYSFLRVAHAIWWVGCTALSLMWTVFFDDYVTLTSEQEVRHTDAAVVALFKLLGWSFDECGEKSTEFGRFL</sequence>
<organism evidence="2 3">
    <name type="scientific">Symbiodinium natans</name>
    <dbReference type="NCBI Taxonomy" id="878477"/>
    <lineage>
        <taxon>Eukaryota</taxon>
        <taxon>Sar</taxon>
        <taxon>Alveolata</taxon>
        <taxon>Dinophyceae</taxon>
        <taxon>Suessiales</taxon>
        <taxon>Symbiodiniaceae</taxon>
        <taxon>Symbiodinium</taxon>
    </lineage>
</organism>
<feature type="region of interest" description="Disordered" evidence="1">
    <location>
        <begin position="253"/>
        <end position="272"/>
    </location>
</feature>
<gene>
    <name evidence="2" type="ORF">SNAT2548_LOCUS11807</name>
</gene>
<reference evidence="2" key="1">
    <citation type="submission" date="2021-02" db="EMBL/GenBank/DDBJ databases">
        <authorList>
            <person name="Dougan E. K."/>
            <person name="Rhodes N."/>
            <person name="Thang M."/>
            <person name="Chan C."/>
        </authorList>
    </citation>
    <scope>NUCLEOTIDE SEQUENCE</scope>
</reference>
<accession>A0A812LU82</accession>
<protein>
    <submittedName>
        <fullName evidence="2">Uncharacterized protein</fullName>
    </submittedName>
</protein>
<proteinExistence type="predicted"/>
<dbReference type="EMBL" id="CAJNDS010001110">
    <property type="protein sequence ID" value="CAE7247172.1"/>
    <property type="molecule type" value="Genomic_DNA"/>
</dbReference>
<evidence type="ECO:0000256" key="1">
    <source>
        <dbReference type="SAM" id="MobiDB-lite"/>
    </source>
</evidence>
<dbReference type="AlphaFoldDB" id="A0A812LU82"/>
<keyword evidence="3" id="KW-1185">Reference proteome</keyword>
<feature type="region of interest" description="Disordered" evidence="1">
    <location>
        <begin position="154"/>
        <end position="177"/>
    </location>
</feature>
<evidence type="ECO:0000313" key="3">
    <source>
        <dbReference type="Proteomes" id="UP000604046"/>
    </source>
</evidence>
<comment type="caution">
    <text evidence="2">The sequence shown here is derived from an EMBL/GenBank/DDBJ whole genome shotgun (WGS) entry which is preliminary data.</text>
</comment>
<evidence type="ECO:0000313" key="2">
    <source>
        <dbReference type="EMBL" id="CAE7247172.1"/>
    </source>
</evidence>
<dbReference type="Proteomes" id="UP000604046">
    <property type="component" value="Unassembled WGS sequence"/>
</dbReference>
<name>A0A812LU82_9DINO</name>